<dbReference type="PANTHER" id="PTHR47338:SF5">
    <property type="entry name" value="ZN(II)2CYS6 TRANSCRIPTION FACTOR (EUROFUNG)"/>
    <property type="match status" value="1"/>
</dbReference>
<protein>
    <recommendedName>
        <fullName evidence="6">Zn(2)-C6 fungal-type domain-containing protein</fullName>
    </recommendedName>
</protein>
<dbReference type="PROSITE" id="PS00463">
    <property type="entry name" value="ZN2_CY6_FUNGAL_1"/>
    <property type="match status" value="1"/>
</dbReference>
<proteinExistence type="predicted"/>
<keyword evidence="8" id="KW-1185">Reference proteome</keyword>
<dbReference type="GO" id="GO:0008270">
    <property type="term" value="F:zinc ion binding"/>
    <property type="evidence" value="ECO:0007669"/>
    <property type="project" value="InterPro"/>
</dbReference>
<dbReference type="Proteomes" id="UP000193498">
    <property type="component" value="Unassembled WGS sequence"/>
</dbReference>
<gene>
    <name evidence="7" type="ORF">K493DRAFT_314477</name>
</gene>
<dbReference type="CDD" id="cd12148">
    <property type="entry name" value="fungal_TF_MHR"/>
    <property type="match status" value="1"/>
</dbReference>
<reference evidence="7 8" key="1">
    <citation type="submission" date="2016-07" db="EMBL/GenBank/DDBJ databases">
        <title>Pervasive Adenine N6-methylation of Active Genes in Fungi.</title>
        <authorList>
            <consortium name="DOE Joint Genome Institute"/>
            <person name="Mondo S.J."/>
            <person name="Dannebaum R.O."/>
            <person name="Kuo R.C."/>
            <person name="Labutti K."/>
            <person name="Haridas S."/>
            <person name="Kuo A."/>
            <person name="Salamov A."/>
            <person name="Ahrendt S.R."/>
            <person name="Lipzen A."/>
            <person name="Sullivan W."/>
            <person name="Andreopoulos W.B."/>
            <person name="Clum A."/>
            <person name="Lindquist E."/>
            <person name="Daum C."/>
            <person name="Ramamoorthy G.K."/>
            <person name="Gryganskyi A."/>
            <person name="Culley D."/>
            <person name="Magnuson J.K."/>
            <person name="James T.Y."/>
            <person name="O'Malley M.A."/>
            <person name="Stajich J.E."/>
            <person name="Spatafora J.W."/>
            <person name="Visel A."/>
            <person name="Grigoriev I.V."/>
        </authorList>
    </citation>
    <scope>NUCLEOTIDE SEQUENCE [LARGE SCALE GENOMIC DNA]</scope>
    <source>
        <strain evidence="7 8">CBS 931.73</strain>
    </source>
</reference>
<dbReference type="PROSITE" id="PS50048">
    <property type="entry name" value="ZN2_CY6_FUNGAL_2"/>
    <property type="match status" value="1"/>
</dbReference>
<dbReference type="Pfam" id="PF04082">
    <property type="entry name" value="Fungal_trans"/>
    <property type="match status" value="1"/>
</dbReference>
<sequence>MNSFKFSDSGILALLSCEECRRRKRKCSRDKPVCALCLKNNTNCLYRCPRKRGPPKGYMLGKRSTSYISSQQPAQEKTSLVKASSSPKAFSREPSLPLYSLSNPAFALPRIPMALQTELLRTFLKHFGGAAPIFHHKYLYYRLNTGALPDFLLQTIFAIGSRFFLKRQHLETNPNIPDEWVKLVLDSDFTESAVQLAQQQIFVEPNIYNAIAFNLLMLVLFYDNRESASSTCFVLAAKIIQESGLALQDVNRDILGCSPIEGIEKEERRRFFWWSVILDRWGDDRVMTSEEQTACILPPGDEQKWQQLSFLLPGTQYRLSFEDRKLWSFMIEIEFIVSDISSLVTTILDRNKLPTVFATLPVTHQRSDLPLKLEELLGALHSWANRLPLEYQHNSFAENVEGAHTDIRKWMRISYLIGRLLISQIQATLHWNDEDMSIVRECLAIAAEFVLIVQYLPEEELIDDPSTFSYAILSCRVLHTIVEYVYHCGTSTSMAYLSNPGCVGRLELAVQAKQYIDCIHGLLTKYVTIWKFSNSDLSQLAEIKATAEHMCSRLEMESRGNCSMPLKEEPNIYIQEDTKLCTLPDWSSI</sequence>
<dbReference type="SUPFAM" id="SSF57701">
    <property type="entry name" value="Zn2/Cys6 DNA-binding domain"/>
    <property type="match status" value="1"/>
</dbReference>
<dbReference type="InterPro" id="IPR050815">
    <property type="entry name" value="TF_fung"/>
</dbReference>
<comment type="caution">
    <text evidence="7">The sequence shown here is derived from an EMBL/GenBank/DDBJ whole genome shotgun (WGS) entry which is preliminary data.</text>
</comment>
<evidence type="ECO:0000256" key="4">
    <source>
        <dbReference type="ARBA" id="ARBA00023163"/>
    </source>
</evidence>
<dbReference type="Pfam" id="PF00172">
    <property type="entry name" value="Zn_clus"/>
    <property type="match status" value="1"/>
</dbReference>
<dbReference type="GO" id="GO:0005634">
    <property type="term" value="C:nucleus"/>
    <property type="evidence" value="ECO:0007669"/>
    <property type="project" value="UniProtKB-SubCell"/>
</dbReference>
<dbReference type="InterPro" id="IPR036864">
    <property type="entry name" value="Zn2-C6_fun-type_DNA-bd_sf"/>
</dbReference>
<evidence type="ECO:0000256" key="1">
    <source>
        <dbReference type="ARBA" id="ARBA00004123"/>
    </source>
</evidence>
<accession>A0A1Y1YEW0</accession>
<dbReference type="PANTHER" id="PTHR47338">
    <property type="entry name" value="ZN(II)2CYS6 TRANSCRIPTION FACTOR (EUROFUNG)-RELATED"/>
    <property type="match status" value="1"/>
</dbReference>
<keyword evidence="5" id="KW-0539">Nucleus</keyword>
<dbReference type="STRING" id="1314790.A0A1Y1YEW0"/>
<dbReference type="GO" id="GO:0000981">
    <property type="term" value="F:DNA-binding transcription factor activity, RNA polymerase II-specific"/>
    <property type="evidence" value="ECO:0007669"/>
    <property type="project" value="InterPro"/>
</dbReference>
<keyword evidence="2" id="KW-0479">Metal-binding</keyword>
<evidence type="ECO:0000256" key="5">
    <source>
        <dbReference type="ARBA" id="ARBA00023242"/>
    </source>
</evidence>
<dbReference type="InterPro" id="IPR007219">
    <property type="entry name" value="XnlR_reg_dom"/>
</dbReference>
<feature type="domain" description="Zn(2)-C6 fungal-type" evidence="6">
    <location>
        <begin position="16"/>
        <end position="46"/>
    </location>
</feature>
<evidence type="ECO:0000313" key="7">
    <source>
        <dbReference type="EMBL" id="ORX96537.1"/>
    </source>
</evidence>
<evidence type="ECO:0000259" key="6">
    <source>
        <dbReference type="PROSITE" id="PS50048"/>
    </source>
</evidence>
<name>A0A1Y1YEW0_9FUNG</name>
<dbReference type="InParanoid" id="A0A1Y1YEW0"/>
<dbReference type="EMBL" id="MCFE01000152">
    <property type="protein sequence ID" value="ORX96537.1"/>
    <property type="molecule type" value="Genomic_DNA"/>
</dbReference>
<keyword evidence="3" id="KW-0805">Transcription regulation</keyword>
<comment type="subcellular location">
    <subcellularLocation>
        <location evidence="1">Nucleus</location>
    </subcellularLocation>
</comment>
<dbReference type="SMART" id="SM00066">
    <property type="entry name" value="GAL4"/>
    <property type="match status" value="1"/>
</dbReference>
<dbReference type="GO" id="GO:0006351">
    <property type="term" value="P:DNA-templated transcription"/>
    <property type="evidence" value="ECO:0007669"/>
    <property type="project" value="InterPro"/>
</dbReference>
<dbReference type="GO" id="GO:0003677">
    <property type="term" value="F:DNA binding"/>
    <property type="evidence" value="ECO:0007669"/>
    <property type="project" value="InterPro"/>
</dbReference>
<dbReference type="InterPro" id="IPR001138">
    <property type="entry name" value="Zn2Cys6_DnaBD"/>
</dbReference>
<dbReference type="Gene3D" id="4.10.240.10">
    <property type="entry name" value="Zn(2)-C6 fungal-type DNA-binding domain"/>
    <property type="match status" value="1"/>
</dbReference>
<evidence type="ECO:0000313" key="8">
    <source>
        <dbReference type="Proteomes" id="UP000193498"/>
    </source>
</evidence>
<evidence type="ECO:0000256" key="3">
    <source>
        <dbReference type="ARBA" id="ARBA00023015"/>
    </source>
</evidence>
<organism evidence="7 8">
    <name type="scientific">Basidiobolus meristosporus CBS 931.73</name>
    <dbReference type="NCBI Taxonomy" id="1314790"/>
    <lineage>
        <taxon>Eukaryota</taxon>
        <taxon>Fungi</taxon>
        <taxon>Fungi incertae sedis</taxon>
        <taxon>Zoopagomycota</taxon>
        <taxon>Entomophthoromycotina</taxon>
        <taxon>Basidiobolomycetes</taxon>
        <taxon>Basidiobolales</taxon>
        <taxon>Basidiobolaceae</taxon>
        <taxon>Basidiobolus</taxon>
    </lineage>
</organism>
<dbReference type="AlphaFoldDB" id="A0A1Y1YEW0"/>
<keyword evidence="4" id="KW-0804">Transcription</keyword>
<evidence type="ECO:0000256" key="2">
    <source>
        <dbReference type="ARBA" id="ARBA00022723"/>
    </source>
</evidence>